<dbReference type="GO" id="GO:0005829">
    <property type="term" value="C:cytosol"/>
    <property type="evidence" value="ECO:0007669"/>
    <property type="project" value="TreeGrafter"/>
</dbReference>
<evidence type="ECO:0000256" key="2">
    <source>
        <dbReference type="ARBA" id="ARBA00005479"/>
    </source>
</evidence>
<dbReference type="Pfam" id="PF25762">
    <property type="entry name" value="HAUS1"/>
    <property type="match status" value="1"/>
</dbReference>
<accession>A0A8E2DQZ1</accession>
<gene>
    <name evidence="12" type="ORF">OBBRIDRAFT_770162</name>
</gene>
<keyword evidence="3" id="KW-0963">Cytoplasm</keyword>
<keyword evidence="4" id="KW-0132">Cell division</keyword>
<organism evidence="12 13">
    <name type="scientific">Obba rivulosa</name>
    <dbReference type="NCBI Taxonomy" id="1052685"/>
    <lineage>
        <taxon>Eukaryota</taxon>
        <taxon>Fungi</taxon>
        <taxon>Dikarya</taxon>
        <taxon>Basidiomycota</taxon>
        <taxon>Agaricomycotina</taxon>
        <taxon>Agaricomycetes</taxon>
        <taxon>Polyporales</taxon>
        <taxon>Gelatoporiaceae</taxon>
        <taxon>Obba</taxon>
    </lineage>
</organism>
<keyword evidence="7 10" id="KW-0175">Coiled coil</keyword>
<name>A0A8E2DQZ1_9APHY</name>
<evidence type="ECO:0000256" key="3">
    <source>
        <dbReference type="ARBA" id="ARBA00022490"/>
    </source>
</evidence>
<dbReference type="PANTHER" id="PTHR31570">
    <property type="entry name" value="HAUS AUGMIN-LIKE COMPLEX SUBUNIT 1"/>
    <property type="match status" value="1"/>
</dbReference>
<evidence type="ECO:0000256" key="9">
    <source>
        <dbReference type="ARBA" id="ARBA00023306"/>
    </source>
</evidence>
<evidence type="ECO:0000256" key="7">
    <source>
        <dbReference type="ARBA" id="ARBA00023054"/>
    </source>
</evidence>
<keyword evidence="13" id="KW-1185">Reference proteome</keyword>
<comment type="subcellular location">
    <subcellularLocation>
        <location evidence="1">Cytoplasm</location>
        <location evidence="1">Cytoskeleton</location>
        <location evidence="1">Spindle</location>
    </subcellularLocation>
</comment>
<keyword evidence="8" id="KW-0206">Cytoskeleton</keyword>
<dbReference type="OrthoDB" id="5372507at2759"/>
<dbReference type="EMBL" id="KV722346">
    <property type="protein sequence ID" value="OCH94155.1"/>
    <property type="molecule type" value="Genomic_DNA"/>
</dbReference>
<evidence type="ECO:0000256" key="10">
    <source>
        <dbReference type="SAM" id="Coils"/>
    </source>
</evidence>
<protein>
    <submittedName>
        <fullName evidence="12">Uncharacterized protein</fullName>
    </submittedName>
</protein>
<evidence type="ECO:0000256" key="1">
    <source>
        <dbReference type="ARBA" id="ARBA00004186"/>
    </source>
</evidence>
<dbReference type="InterPro" id="IPR026243">
    <property type="entry name" value="HAUS1"/>
</dbReference>
<keyword evidence="9" id="KW-0131">Cell cycle</keyword>
<evidence type="ECO:0000256" key="5">
    <source>
        <dbReference type="ARBA" id="ARBA00022701"/>
    </source>
</evidence>
<evidence type="ECO:0000256" key="6">
    <source>
        <dbReference type="ARBA" id="ARBA00022776"/>
    </source>
</evidence>
<evidence type="ECO:0000256" key="11">
    <source>
        <dbReference type="SAM" id="MobiDB-lite"/>
    </source>
</evidence>
<dbReference type="Proteomes" id="UP000250043">
    <property type="component" value="Unassembled WGS sequence"/>
</dbReference>
<feature type="compositionally biased region" description="Polar residues" evidence="11">
    <location>
        <begin position="1"/>
        <end position="10"/>
    </location>
</feature>
<evidence type="ECO:0000256" key="4">
    <source>
        <dbReference type="ARBA" id="ARBA00022618"/>
    </source>
</evidence>
<keyword evidence="5" id="KW-0493">Microtubule</keyword>
<dbReference type="GO" id="GO:0005819">
    <property type="term" value="C:spindle"/>
    <property type="evidence" value="ECO:0007669"/>
    <property type="project" value="UniProtKB-SubCell"/>
</dbReference>
<dbReference type="GO" id="GO:0070652">
    <property type="term" value="C:HAUS complex"/>
    <property type="evidence" value="ECO:0007669"/>
    <property type="project" value="InterPro"/>
</dbReference>
<dbReference type="GO" id="GO:0051225">
    <property type="term" value="P:spindle assembly"/>
    <property type="evidence" value="ECO:0007669"/>
    <property type="project" value="InterPro"/>
</dbReference>
<evidence type="ECO:0000256" key="8">
    <source>
        <dbReference type="ARBA" id="ARBA00023212"/>
    </source>
</evidence>
<reference evidence="12 13" key="1">
    <citation type="submission" date="2016-07" db="EMBL/GenBank/DDBJ databases">
        <title>Draft genome of the white-rot fungus Obba rivulosa 3A-2.</title>
        <authorList>
            <consortium name="DOE Joint Genome Institute"/>
            <person name="Miettinen O."/>
            <person name="Riley R."/>
            <person name="Acob R."/>
            <person name="Barry K."/>
            <person name="Cullen D."/>
            <person name="De Vries R."/>
            <person name="Hainaut M."/>
            <person name="Hatakka A."/>
            <person name="Henrissat B."/>
            <person name="Hilden K."/>
            <person name="Kuo R."/>
            <person name="Labutti K."/>
            <person name="Lipzen A."/>
            <person name="Makela M.R."/>
            <person name="Sandor L."/>
            <person name="Spatafora J.W."/>
            <person name="Grigoriev I.V."/>
            <person name="Hibbett D.S."/>
        </authorList>
    </citation>
    <scope>NUCLEOTIDE SEQUENCE [LARGE SCALE GENOMIC DNA]</scope>
    <source>
        <strain evidence="12 13">3A-2</strain>
    </source>
</reference>
<evidence type="ECO:0000313" key="12">
    <source>
        <dbReference type="EMBL" id="OCH94155.1"/>
    </source>
</evidence>
<keyword evidence="6" id="KW-0498">Mitosis</keyword>
<feature type="region of interest" description="Disordered" evidence="11">
    <location>
        <begin position="1"/>
        <end position="31"/>
    </location>
</feature>
<dbReference type="AlphaFoldDB" id="A0A8E2DQZ1"/>
<proteinExistence type="inferred from homology"/>
<sequence length="252" mass="28994">MSRSALNWNPETPLVSRDGQFGDHALGPSHQLQSEVATDQNEQYYQLRGQQYAPVPEHMLPRQSDAAEYLQILTEIADALGIDDLLFASYSSAIDRIQEDELSQNRSSLHLRQPEEELRTHLLSTQHEEALIRKWLSELQAKPEFEKTTVALERRKATLNAKAKEYQKELETATASLPHDLTTAVSELTEYHKQLRKKERELQSKRAKVQVFQGLPPNLDLARHELRKARDEQMKLIQLREQLLSHMANGVN</sequence>
<dbReference type="PANTHER" id="PTHR31570:SF1">
    <property type="entry name" value="HAUS AUGMIN-LIKE COMPLEX SUBUNIT 1"/>
    <property type="match status" value="1"/>
</dbReference>
<evidence type="ECO:0000313" key="13">
    <source>
        <dbReference type="Proteomes" id="UP000250043"/>
    </source>
</evidence>
<dbReference type="GO" id="GO:0005874">
    <property type="term" value="C:microtubule"/>
    <property type="evidence" value="ECO:0007669"/>
    <property type="project" value="UniProtKB-KW"/>
</dbReference>
<dbReference type="GO" id="GO:0051301">
    <property type="term" value="P:cell division"/>
    <property type="evidence" value="ECO:0007669"/>
    <property type="project" value="UniProtKB-KW"/>
</dbReference>
<comment type="similarity">
    <text evidence="2">Belongs to the HAUS1 family.</text>
</comment>
<feature type="coiled-coil region" evidence="10">
    <location>
        <begin position="149"/>
        <end position="208"/>
    </location>
</feature>